<keyword evidence="4 5" id="KW-0472">Membrane</keyword>
<evidence type="ECO:0000256" key="5">
    <source>
        <dbReference type="SAM" id="Phobius"/>
    </source>
</evidence>
<dbReference type="Pfam" id="PF00664">
    <property type="entry name" value="ABC_membrane"/>
    <property type="match status" value="1"/>
</dbReference>
<dbReference type="Proteomes" id="UP000053660">
    <property type="component" value="Unassembled WGS sequence"/>
</dbReference>
<feature type="non-terminal residue" evidence="7">
    <location>
        <position position="121"/>
    </location>
</feature>
<dbReference type="AlphaFoldDB" id="A0A0B1TSZ3"/>
<sequence length="121" mass="13598">MIGGISIAFSYGPKMAPIGVLTAVALITLQTLLAQYLKRRGQKDAIKAEEPSRLAAEAIQQHKTVQYLTKEEFFVDKFIVQMKGPHKRAIFRGIIQSLTYSLSVSFVCLNFAIAYRYGIWL</sequence>
<dbReference type="PANTHER" id="PTHR24221">
    <property type="entry name" value="ATP-BINDING CASSETTE SUB-FAMILY B"/>
    <property type="match status" value="1"/>
</dbReference>
<evidence type="ECO:0000313" key="7">
    <source>
        <dbReference type="EMBL" id="KHJ99221.1"/>
    </source>
</evidence>
<dbReference type="SUPFAM" id="SSF90123">
    <property type="entry name" value="ABC transporter transmembrane region"/>
    <property type="match status" value="1"/>
</dbReference>
<dbReference type="PANTHER" id="PTHR24221:SF455">
    <property type="entry name" value="MULTIDRUG RESISTANCE PROTEIN PGP-3"/>
    <property type="match status" value="1"/>
</dbReference>
<evidence type="ECO:0000256" key="2">
    <source>
        <dbReference type="ARBA" id="ARBA00022692"/>
    </source>
</evidence>
<dbReference type="GO" id="GO:0016020">
    <property type="term" value="C:membrane"/>
    <property type="evidence" value="ECO:0007669"/>
    <property type="project" value="UniProtKB-SubCell"/>
</dbReference>
<dbReference type="InterPro" id="IPR011527">
    <property type="entry name" value="ABC1_TM_dom"/>
</dbReference>
<dbReference type="GO" id="GO:0005524">
    <property type="term" value="F:ATP binding"/>
    <property type="evidence" value="ECO:0007669"/>
    <property type="project" value="InterPro"/>
</dbReference>
<keyword evidence="8" id="KW-1185">Reference proteome</keyword>
<accession>A0A0B1TSZ3</accession>
<organism evidence="7 8">
    <name type="scientific">Oesophagostomum dentatum</name>
    <name type="common">Nodular worm</name>
    <dbReference type="NCBI Taxonomy" id="61180"/>
    <lineage>
        <taxon>Eukaryota</taxon>
        <taxon>Metazoa</taxon>
        <taxon>Ecdysozoa</taxon>
        <taxon>Nematoda</taxon>
        <taxon>Chromadorea</taxon>
        <taxon>Rhabditida</taxon>
        <taxon>Rhabditina</taxon>
        <taxon>Rhabditomorpha</taxon>
        <taxon>Strongyloidea</taxon>
        <taxon>Strongylidae</taxon>
        <taxon>Oesophagostomum</taxon>
    </lineage>
</organism>
<feature type="domain" description="ABC transmembrane type-1" evidence="6">
    <location>
        <begin position="1"/>
        <end position="121"/>
    </location>
</feature>
<feature type="transmembrane region" description="Helical" evidence="5">
    <location>
        <begin position="97"/>
        <end position="118"/>
    </location>
</feature>
<reference evidence="7 8" key="1">
    <citation type="submission" date="2014-03" db="EMBL/GenBank/DDBJ databases">
        <title>Draft genome of the hookworm Oesophagostomum dentatum.</title>
        <authorList>
            <person name="Mitreva M."/>
        </authorList>
    </citation>
    <scope>NUCLEOTIDE SEQUENCE [LARGE SCALE GENOMIC DNA]</scope>
    <source>
        <strain evidence="7 8">OD-Hann</strain>
    </source>
</reference>
<evidence type="ECO:0000256" key="3">
    <source>
        <dbReference type="ARBA" id="ARBA00022989"/>
    </source>
</evidence>
<evidence type="ECO:0000256" key="4">
    <source>
        <dbReference type="ARBA" id="ARBA00023136"/>
    </source>
</evidence>
<keyword evidence="3 5" id="KW-1133">Transmembrane helix</keyword>
<dbReference type="PROSITE" id="PS50929">
    <property type="entry name" value="ABC_TM1F"/>
    <property type="match status" value="1"/>
</dbReference>
<feature type="transmembrane region" description="Helical" evidence="5">
    <location>
        <begin position="15"/>
        <end position="37"/>
    </location>
</feature>
<dbReference type="InterPro" id="IPR036640">
    <property type="entry name" value="ABC1_TM_sf"/>
</dbReference>
<evidence type="ECO:0000313" key="8">
    <source>
        <dbReference type="Proteomes" id="UP000053660"/>
    </source>
</evidence>
<comment type="subcellular location">
    <subcellularLocation>
        <location evidence="1">Membrane</location>
        <topology evidence="1">Multi-pass membrane protein</topology>
    </subcellularLocation>
</comment>
<evidence type="ECO:0000256" key="1">
    <source>
        <dbReference type="ARBA" id="ARBA00004141"/>
    </source>
</evidence>
<proteinExistence type="predicted"/>
<evidence type="ECO:0000259" key="6">
    <source>
        <dbReference type="PROSITE" id="PS50929"/>
    </source>
</evidence>
<protein>
    <recommendedName>
        <fullName evidence="6">ABC transmembrane type-1 domain-containing protein</fullName>
    </recommendedName>
</protein>
<dbReference type="EMBL" id="KN549234">
    <property type="protein sequence ID" value="KHJ99221.1"/>
    <property type="molecule type" value="Genomic_DNA"/>
</dbReference>
<gene>
    <name evidence="7" type="ORF">OESDEN_00785</name>
</gene>
<dbReference type="GO" id="GO:0140359">
    <property type="term" value="F:ABC-type transporter activity"/>
    <property type="evidence" value="ECO:0007669"/>
    <property type="project" value="InterPro"/>
</dbReference>
<name>A0A0B1TSZ3_OESDE</name>
<dbReference type="InterPro" id="IPR039421">
    <property type="entry name" value="Type_1_exporter"/>
</dbReference>
<dbReference type="Gene3D" id="1.20.1560.10">
    <property type="entry name" value="ABC transporter type 1, transmembrane domain"/>
    <property type="match status" value="1"/>
</dbReference>
<keyword evidence="2 5" id="KW-0812">Transmembrane</keyword>